<dbReference type="VEuPathDB" id="PlasmoDB:PVP01_0006010"/>
<organism evidence="2 3">
    <name type="scientific">Plasmodium vivax</name>
    <name type="common">malaria parasite P. vivax</name>
    <dbReference type="NCBI Taxonomy" id="5855"/>
    <lineage>
        <taxon>Eukaryota</taxon>
        <taxon>Sar</taxon>
        <taxon>Alveolata</taxon>
        <taxon>Apicomplexa</taxon>
        <taxon>Aconoidasida</taxon>
        <taxon>Haemosporida</taxon>
        <taxon>Plasmodiidae</taxon>
        <taxon>Plasmodium</taxon>
        <taxon>Plasmodium (Plasmodium)</taxon>
    </lineage>
</organism>
<dbReference type="Pfam" id="PF05795">
    <property type="entry name" value="Plasmodium_Vir"/>
    <property type="match status" value="1"/>
</dbReference>
<proteinExistence type="predicted"/>
<feature type="transmembrane region" description="Helical" evidence="1">
    <location>
        <begin position="268"/>
        <end position="285"/>
    </location>
</feature>
<reference evidence="2 3" key="1">
    <citation type="submission" date="2016-07" db="EMBL/GenBank/DDBJ databases">
        <authorList>
            <consortium name="Pathogen Informatics"/>
        </authorList>
    </citation>
    <scope>NUCLEOTIDE SEQUENCE [LARGE SCALE GENOMIC DNA]</scope>
</reference>
<gene>
    <name evidence="2" type="ORF">PVC01_000106700</name>
</gene>
<evidence type="ECO:0000313" key="3">
    <source>
        <dbReference type="Proteomes" id="UP000305196"/>
    </source>
</evidence>
<feature type="non-terminal residue" evidence="2">
    <location>
        <position position="1"/>
    </location>
</feature>
<dbReference type="AlphaFoldDB" id="A0A1G4EFH3"/>
<sequence length="378" mass="43721">SEQFYDKLNDDGDKNLSMYYSKCDSLITAYKDNNKLLRLRRTCALLVKYLKTSYTTMSNEKNAYNDCTLLNYWIYSTLVSIFNSDDSNIILHPLSLLQNIWNDIVDDPSYTSRINKCTPDGRMITQKDWRKRKALYDYCVNYDTIEKELPYFDHMCPKYWNYAESHTSLYEYFEKLCSESNDQCPNFYSMCKKYDPKYVLHRETFDCHAEMMDKKAKENTANARPALQAGIRAGQEANSGIITSSEVSAGGSPLTRDGSHPVEKTGNILLGVVATSLASGALYRVNIKSLIHMYRIILFKFVLYFIAIYNKYVTNILYYFFIHKFTPLGSMLRNGLGWNNNNMRNMHGGEYGLFDYATESYNPYTGGGEEHYIGYQPA</sequence>
<keyword evidence="1" id="KW-0812">Transmembrane</keyword>
<dbReference type="Proteomes" id="UP000305196">
    <property type="component" value="Unassembled WGS sequence"/>
</dbReference>
<protein>
    <submittedName>
        <fullName evidence="2">Vir protein, putative</fullName>
    </submittedName>
</protein>
<keyword evidence="1" id="KW-1133">Transmembrane helix</keyword>
<name>A0A1G4EFH3_PLAVI</name>
<evidence type="ECO:0000256" key="1">
    <source>
        <dbReference type="SAM" id="Phobius"/>
    </source>
</evidence>
<dbReference type="VEuPathDB" id="PlasmoDB:PVPAM_060041700"/>
<keyword evidence="1" id="KW-0472">Membrane</keyword>
<dbReference type="VEuPathDB" id="PlasmoDB:PVW1_040007300"/>
<dbReference type="InterPro" id="IPR008780">
    <property type="entry name" value="Plasmodium_Vir"/>
</dbReference>
<dbReference type="VEuPathDB" id="PlasmoDB:PVX_050190"/>
<evidence type="ECO:0000313" key="2">
    <source>
        <dbReference type="EMBL" id="SCA82053.1"/>
    </source>
</evidence>
<feature type="transmembrane region" description="Helical" evidence="1">
    <location>
        <begin position="297"/>
        <end position="321"/>
    </location>
</feature>
<dbReference type="EMBL" id="FLYI01000466">
    <property type="protein sequence ID" value="SCA82053.1"/>
    <property type="molecule type" value="Genomic_DNA"/>
</dbReference>
<accession>A0A1G4EFH3</accession>